<feature type="transmembrane region" description="Helical" evidence="2">
    <location>
        <begin position="226"/>
        <end position="247"/>
    </location>
</feature>
<name>W3VQE8_MOEAP</name>
<feature type="region of interest" description="Disordered" evidence="1">
    <location>
        <begin position="152"/>
        <end position="198"/>
    </location>
</feature>
<feature type="transmembrane region" description="Helical" evidence="2">
    <location>
        <begin position="364"/>
        <end position="383"/>
    </location>
</feature>
<gene>
    <name evidence="3" type="ORF">PaG_02784</name>
</gene>
<reference evidence="3 4" key="1">
    <citation type="journal article" date="2014" name="Genome Announc.">
        <title>Genome sequence of the basidiomycetous fungus Pseudozyma aphidis DSM70725, an efficient producer of biosurfactant mannosylerythritol lipids.</title>
        <authorList>
            <person name="Lorenz S."/>
            <person name="Guenther M."/>
            <person name="Grumaz C."/>
            <person name="Rupp S."/>
            <person name="Zibek S."/>
            <person name="Sohn K."/>
        </authorList>
    </citation>
    <scope>NUCLEOTIDE SEQUENCE [LARGE SCALE GENOMIC DNA]</scope>
    <source>
        <strain evidence="4">ATCC 32657 / CBS 517.83 / DSM 70725 / JCM 10318 / NBRC 10182 / NRRL Y-7954 / St-0401</strain>
    </source>
</reference>
<feature type="region of interest" description="Disordered" evidence="1">
    <location>
        <begin position="1"/>
        <end position="35"/>
    </location>
</feature>
<feature type="transmembrane region" description="Helical" evidence="2">
    <location>
        <begin position="431"/>
        <end position="447"/>
    </location>
</feature>
<evidence type="ECO:0000313" key="3">
    <source>
        <dbReference type="EMBL" id="ETS63011.1"/>
    </source>
</evidence>
<feature type="transmembrane region" description="Helical" evidence="2">
    <location>
        <begin position="467"/>
        <end position="487"/>
    </location>
</feature>
<evidence type="ECO:0000256" key="2">
    <source>
        <dbReference type="SAM" id="Phobius"/>
    </source>
</evidence>
<comment type="caution">
    <text evidence="3">The sequence shown here is derived from an EMBL/GenBank/DDBJ whole genome shotgun (WGS) entry which is preliminary data.</text>
</comment>
<feature type="compositionally biased region" description="Low complexity" evidence="1">
    <location>
        <begin position="521"/>
        <end position="539"/>
    </location>
</feature>
<dbReference type="EMBL" id="AWNI01000009">
    <property type="protein sequence ID" value="ETS63011.1"/>
    <property type="molecule type" value="Genomic_DNA"/>
</dbReference>
<dbReference type="HOGENOM" id="CLU_033260_1_0_1"/>
<keyword evidence="2" id="KW-0472">Membrane</keyword>
<keyword evidence="2" id="KW-1133">Transmembrane helix</keyword>
<feature type="compositionally biased region" description="Basic and acidic residues" evidence="1">
    <location>
        <begin position="174"/>
        <end position="189"/>
    </location>
</feature>
<dbReference type="AlphaFoldDB" id="W3VQE8"/>
<dbReference type="PANTHER" id="PTHR37992">
    <property type="entry name" value="EXPRESSED PROTEIN"/>
    <property type="match status" value="1"/>
</dbReference>
<dbReference type="Proteomes" id="UP000019462">
    <property type="component" value="Unassembled WGS sequence"/>
</dbReference>
<feature type="transmembrane region" description="Helical" evidence="2">
    <location>
        <begin position="329"/>
        <end position="352"/>
    </location>
</feature>
<dbReference type="PANTHER" id="PTHR37992:SF1">
    <property type="entry name" value="DUF1774-DOMAIN-CONTAINING PROTEIN"/>
    <property type="match status" value="1"/>
</dbReference>
<keyword evidence="2" id="KW-0812">Transmembrane</keyword>
<dbReference type="OrthoDB" id="3342455at2759"/>
<dbReference type="InterPro" id="IPR013920">
    <property type="entry name" value="DUF1774_fun"/>
</dbReference>
<feature type="transmembrane region" description="Helical" evidence="2">
    <location>
        <begin position="298"/>
        <end position="323"/>
    </location>
</feature>
<keyword evidence="4" id="KW-1185">Reference proteome</keyword>
<sequence>MGSQRVPSARPFFPQDRSGVTAAKSDPTRSSAERETLVGIGVRGEAKPATALKRFMRASAPPPPRTFEALGGDVEGKRKISPMQIITDRIGRWAGLGMEMYAQRMAILSASSSGERPLLTPLFATITVTTIKNPVYTSVLCPARSCCRPSRVDRLGRNMPSNASQPQPQPDYIFRPEDPEHADQARADSEVPSNPNIAASGLSRRYRQLSSTMDANETKSLTRMQILTPLSVLLQMGVMILCGSKLIKPNLQQVSRRHPTYLSVQDSFVLFYWAILYVLLIGFSVFLLLSRTPETKKALVHGVGTRLALSNYLMVLWAVFWILDRPLTFILGTATLGVIALLLLFNALVLAVRYPPSAKHPLDWLFIHVPIKMFLVITLQYDLWQQLFMALGYDFGSGGHDALVQGLWPAFGIVAGLGVFSALWIFATADLTWTAAGIYLNIGLLWHKHFSLIGGRDDGEPRPAPLTAAIILSISLQAVALVAGVAWRRIKARQEGRIALPLSPEEEAAVYRADAERNARAAAAAAPSSSQPQPNASARVPGASKPAGSRVSDIAEEEAAAESSGPAPTKVTRKLGGTPTSPAKK</sequence>
<evidence type="ECO:0000313" key="4">
    <source>
        <dbReference type="Proteomes" id="UP000019462"/>
    </source>
</evidence>
<evidence type="ECO:0000256" key="1">
    <source>
        <dbReference type="SAM" id="MobiDB-lite"/>
    </source>
</evidence>
<feature type="transmembrane region" description="Helical" evidence="2">
    <location>
        <begin position="267"/>
        <end position="289"/>
    </location>
</feature>
<organism evidence="3 4">
    <name type="scientific">Moesziomyces aphidis</name>
    <name type="common">Pseudozyma aphidis</name>
    <dbReference type="NCBI Taxonomy" id="84754"/>
    <lineage>
        <taxon>Eukaryota</taxon>
        <taxon>Fungi</taxon>
        <taxon>Dikarya</taxon>
        <taxon>Basidiomycota</taxon>
        <taxon>Ustilaginomycotina</taxon>
        <taxon>Ustilaginomycetes</taxon>
        <taxon>Ustilaginales</taxon>
        <taxon>Ustilaginaceae</taxon>
        <taxon>Moesziomyces</taxon>
    </lineage>
</organism>
<feature type="transmembrane region" description="Helical" evidence="2">
    <location>
        <begin position="403"/>
        <end position="426"/>
    </location>
</feature>
<proteinExistence type="predicted"/>
<protein>
    <submittedName>
        <fullName evidence="3">Uncharacterized protein</fullName>
    </submittedName>
</protein>
<accession>W3VQE8</accession>
<feature type="region of interest" description="Disordered" evidence="1">
    <location>
        <begin position="521"/>
        <end position="585"/>
    </location>
</feature>